<organism evidence="2 3">
    <name type="scientific">Azospirillum isscasi</name>
    <dbReference type="NCBI Taxonomy" id="3053926"/>
    <lineage>
        <taxon>Bacteria</taxon>
        <taxon>Pseudomonadati</taxon>
        <taxon>Pseudomonadota</taxon>
        <taxon>Alphaproteobacteria</taxon>
        <taxon>Rhodospirillales</taxon>
        <taxon>Azospirillaceae</taxon>
        <taxon>Azospirillum</taxon>
    </lineage>
</organism>
<dbReference type="RefSeq" id="WP_306704371.1">
    <property type="nucleotide sequence ID" value="NZ_JAUJFI010000020.1"/>
</dbReference>
<protein>
    <submittedName>
        <fullName evidence="2">Uncharacterized protein</fullName>
    </submittedName>
</protein>
<gene>
    <name evidence="2" type="ORF">QSG27_06480</name>
</gene>
<proteinExistence type="predicted"/>
<evidence type="ECO:0000313" key="2">
    <source>
        <dbReference type="EMBL" id="MDQ2102336.1"/>
    </source>
</evidence>
<reference evidence="2 3" key="1">
    <citation type="submission" date="2023-06" db="EMBL/GenBank/DDBJ databases">
        <title>Azospirillum isscasensis sp.nov, a bacterium isolated from rhizosphere soil of rice.</title>
        <authorList>
            <person name="Wang H."/>
        </authorList>
    </citation>
    <scope>NUCLEOTIDE SEQUENCE [LARGE SCALE GENOMIC DNA]</scope>
    <source>
        <strain evidence="2 3">C340-1</strain>
    </source>
</reference>
<dbReference type="EMBL" id="JAUJFI010000020">
    <property type="protein sequence ID" value="MDQ2102336.1"/>
    <property type="molecule type" value="Genomic_DNA"/>
</dbReference>
<name>A0ABU0WDS2_9PROT</name>
<evidence type="ECO:0000313" key="3">
    <source>
        <dbReference type="Proteomes" id="UP001227317"/>
    </source>
</evidence>
<evidence type="ECO:0000256" key="1">
    <source>
        <dbReference type="SAM" id="MobiDB-lite"/>
    </source>
</evidence>
<feature type="region of interest" description="Disordered" evidence="1">
    <location>
        <begin position="1"/>
        <end position="26"/>
    </location>
</feature>
<accession>A0ABU0WDS2</accession>
<comment type="caution">
    <text evidence="2">The sequence shown here is derived from an EMBL/GenBank/DDBJ whole genome shotgun (WGS) entry which is preliminary data.</text>
</comment>
<keyword evidence="3" id="KW-1185">Reference proteome</keyword>
<dbReference type="Proteomes" id="UP001227317">
    <property type="component" value="Unassembled WGS sequence"/>
</dbReference>
<sequence length="45" mass="4753">MADLAKPQAGIAGSSALSGDMPQGGAFRRRPDFAEFLLHAHQSLE</sequence>